<gene>
    <name evidence="2" type="ORF">PENSTE_c002G06136</name>
</gene>
<feature type="compositionally biased region" description="Basic and acidic residues" evidence="1">
    <location>
        <begin position="320"/>
        <end position="335"/>
    </location>
</feature>
<accession>A0A1V6TVL9</accession>
<dbReference type="OrthoDB" id="4360842at2759"/>
<dbReference type="STRING" id="303698.A0A1V6TVL9"/>
<comment type="caution">
    <text evidence="2">The sequence shown here is derived from an EMBL/GenBank/DDBJ whole genome shotgun (WGS) entry which is preliminary data.</text>
</comment>
<dbReference type="Proteomes" id="UP000191285">
    <property type="component" value="Unassembled WGS sequence"/>
</dbReference>
<reference evidence="3" key="1">
    <citation type="journal article" date="2017" name="Nat. Microbiol.">
        <title>Global analysis of biosynthetic gene clusters reveals vast potential of secondary metabolite production in Penicillium species.</title>
        <authorList>
            <person name="Nielsen J.C."/>
            <person name="Grijseels S."/>
            <person name="Prigent S."/>
            <person name="Ji B."/>
            <person name="Dainat J."/>
            <person name="Nielsen K.F."/>
            <person name="Frisvad J.C."/>
            <person name="Workman M."/>
            <person name="Nielsen J."/>
        </authorList>
    </citation>
    <scope>NUCLEOTIDE SEQUENCE [LARGE SCALE GENOMIC DNA]</scope>
    <source>
        <strain evidence="3">IBT 24891</strain>
    </source>
</reference>
<name>A0A1V6TVL9_9EURO</name>
<evidence type="ECO:0000256" key="1">
    <source>
        <dbReference type="SAM" id="MobiDB-lite"/>
    </source>
</evidence>
<dbReference type="AlphaFoldDB" id="A0A1V6TVL9"/>
<evidence type="ECO:0000313" key="2">
    <source>
        <dbReference type="EMBL" id="OQE29940.1"/>
    </source>
</evidence>
<dbReference type="EMBL" id="MLKD01000002">
    <property type="protein sequence ID" value="OQE29940.1"/>
    <property type="molecule type" value="Genomic_DNA"/>
</dbReference>
<evidence type="ECO:0000313" key="3">
    <source>
        <dbReference type="Proteomes" id="UP000191285"/>
    </source>
</evidence>
<protein>
    <submittedName>
        <fullName evidence="2">Uncharacterized protein</fullName>
    </submittedName>
</protein>
<sequence>MTIADSFTITPADIPYTATTIKCLASCCRQVFESRPSSQKISEYEIPAYTEVSGKLTLKVPPPHISLSDQLVFAILQNDKGGKSRGTIWEMDFDSNGHIRRDRIPRGPPVISWANGIPFFTVYGGYYILGGDYVAKRSWLLSSTSIPIHPGCIAGPVIASSEAIPENPFLPSEQIHDFEVESRQNITWETKTDLERTQTHFTTYIKDHSRLSLIFIGSDSFGFVSISESSSYNVFLDPEHTNLVNPMQVPSYVWNLRKKYVNNEDMKFEFPVLQHPLFPHLNKRASTRTPIPMVILPESPMKIKSYPKAPETPTRKHYKKETTPEKTMPKTPIEKNRKRTKSKLKTETTSSKKPKNHIKITPQSQPTTKSQSNLSNQQTSTTEQEIYKKLAEEFKIQTTCILLDDLGKMHEEITHDRQKLNTESAKSIITLYKKQEEKHSRYRKIYHSIQKEIGSKDSIVERLFRERIELFSFPAEDEVHCGDGNVSPNPVLTPHTPLNTSLGVVGGLGMFPITPNSL</sequence>
<keyword evidence="3" id="KW-1185">Reference proteome</keyword>
<feature type="compositionally biased region" description="Low complexity" evidence="1">
    <location>
        <begin position="367"/>
        <end position="380"/>
    </location>
</feature>
<organism evidence="2 3">
    <name type="scientific">Penicillium steckii</name>
    <dbReference type="NCBI Taxonomy" id="303698"/>
    <lineage>
        <taxon>Eukaryota</taxon>
        <taxon>Fungi</taxon>
        <taxon>Dikarya</taxon>
        <taxon>Ascomycota</taxon>
        <taxon>Pezizomycotina</taxon>
        <taxon>Eurotiomycetes</taxon>
        <taxon>Eurotiomycetidae</taxon>
        <taxon>Eurotiales</taxon>
        <taxon>Aspergillaceae</taxon>
        <taxon>Penicillium</taxon>
    </lineage>
</organism>
<proteinExistence type="predicted"/>
<feature type="region of interest" description="Disordered" evidence="1">
    <location>
        <begin position="303"/>
        <end position="380"/>
    </location>
</feature>